<reference evidence="2 3" key="1">
    <citation type="submission" date="2020-04" db="EMBL/GenBank/DDBJ databases">
        <authorList>
            <person name="Laetsch R D."/>
            <person name="Stevens L."/>
            <person name="Kumar S."/>
            <person name="Blaxter L. M."/>
        </authorList>
    </citation>
    <scope>NUCLEOTIDE SEQUENCE [LARGE SCALE GENOMIC DNA]</scope>
</reference>
<accession>A0A8S1FF46</accession>
<dbReference type="GO" id="GO:0097632">
    <property type="term" value="C:extrinsic component of phagophore assembly site membrane"/>
    <property type="evidence" value="ECO:0007669"/>
    <property type="project" value="TreeGrafter"/>
</dbReference>
<evidence type="ECO:0000313" key="3">
    <source>
        <dbReference type="Proteomes" id="UP000494206"/>
    </source>
</evidence>
<name>A0A8S1FF46_9PELO</name>
<dbReference type="PANTHER" id="PTHR13664">
    <property type="entry name" value="BECLIN 1-ASSOCIATED AUTOPHAGY-RELATED KEY REGULATOR"/>
    <property type="match status" value="1"/>
</dbReference>
<dbReference type="Proteomes" id="UP000494206">
    <property type="component" value="Unassembled WGS sequence"/>
</dbReference>
<gene>
    <name evidence="2" type="ORF">CBOVIS_LOCUS12352</name>
</gene>
<dbReference type="GO" id="GO:0043495">
    <property type="term" value="F:protein-membrane adaptor activity"/>
    <property type="evidence" value="ECO:0007669"/>
    <property type="project" value="TreeGrafter"/>
</dbReference>
<evidence type="ECO:0000313" key="2">
    <source>
        <dbReference type="EMBL" id="CAB3410900.1"/>
    </source>
</evidence>
<dbReference type="GO" id="GO:0035014">
    <property type="term" value="F:phosphatidylinositol 3-kinase regulator activity"/>
    <property type="evidence" value="ECO:0007669"/>
    <property type="project" value="TreeGrafter"/>
</dbReference>
<dbReference type="PANTHER" id="PTHR13664:SF0">
    <property type="entry name" value="BECLIN 1-ASSOCIATED AUTOPHAGY-RELATED KEY REGULATOR"/>
    <property type="match status" value="1"/>
</dbReference>
<evidence type="ECO:0000256" key="1">
    <source>
        <dbReference type="SAM" id="Coils"/>
    </source>
</evidence>
<keyword evidence="1" id="KW-0175">Coiled coil</keyword>
<dbReference type="GO" id="GO:0035032">
    <property type="term" value="C:phosphatidylinositol 3-kinase complex, class III"/>
    <property type="evidence" value="ECO:0007669"/>
    <property type="project" value="TreeGrafter"/>
</dbReference>
<dbReference type="GO" id="GO:0097629">
    <property type="term" value="C:extrinsic component of omegasome membrane"/>
    <property type="evidence" value="ECO:0007669"/>
    <property type="project" value="TreeGrafter"/>
</dbReference>
<dbReference type="OrthoDB" id="5847319at2759"/>
<feature type="coiled-coil region" evidence="1">
    <location>
        <begin position="278"/>
        <end position="373"/>
    </location>
</feature>
<organism evidence="2 3">
    <name type="scientific">Caenorhabditis bovis</name>
    <dbReference type="NCBI Taxonomy" id="2654633"/>
    <lineage>
        <taxon>Eukaryota</taxon>
        <taxon>Metazoa</taxon>
        <taxon>Ecdysozoa</taxon>
        <taxon>Nematoda</taxon>
        <taxon>Chromadorea</taxon>
        <taxon>Rhabditida</taxon>
        <taxon>Rhabditina</taxon>
        <taxon>Rhabditomorpha</taxon>
        <taxon>Rhabditoidea</taxon>
        <taxon>Rhabditidae</taxon>
        <taxon>Peloderinae</taxon>
        <taxon>Caenorhabditis</taxon>
    </lineage>
</organism>
<dbReference type="GO" id="GO:0005776">
    <property type="term" value="C:autophagosome"/>
    <property type="evidence" value="ECO:0007669"/>
    <property type="project" value="TreeGrafter"/>
</dbReference>
<dbReference type="EMBL" id="CADEPM010000011">
    <property type="protein sequence ID" value="CAB3410900.1"/>
    <property type="molecule type" value="Genomic_DNA"/>
</dbReference>
<comment type="caution">
    <text evidence="2">The sequence shown here is derived from an EMBL/GenBank/DDBJ whole genome shotgun (WGS) entry which is preliminary data.</text>
</comment>
<dbReference type="AlphaFoldDB" id="A0A8S1FF46"/>
<protein>
    <submittedName>
        <fullName evidence="2">Uncharacterized protein</fullName>
    </submittedName>
</protein>
<sequence>MEMLSSLGDMLNTVQSELSTGVERLRQNVSTNIVSQQKISSESINEILNTQAGNQLLSQFQVMIKEIVENGDEGARLANLCSTRMGRTQQLAKERAEAVMEIDSFMRNSSDFDRRIREINSQLIKLQRFCNQTEQAMTYLEALCEVARTEDEVDLIRQQARSAATIVQIESETPSILTSIGQRKEDDDKQHQEECFSSVRRFSTADGIGSPTDHAYAPPGVLTKLNSIIKIKPTILIPKKMFCACCNKKTSCNCKKCTLECLAFYSRKERLFLRNSEKKRYQNEIEKLQADMASNCAEIASRYERVSALRSQVENAKMRIEIKRGESVSLKEQLSKKDFKQFEIIFKSQEKKLEELNDYKMKYEKELDRKETMLAKTRHLLCLTACRIFPIQEIEVDVEDIEKPMESSKNWALVNTTEAGRRYKIRGGYINDSLKNRLTTAIAGGTITLPPEMKPPFAAFVHTVQLVHLLNVIFNFRPPHQISHRELCIRERWSSDCFTNEWQNLCDSVIYLCAYLGMKAANLKYSIPHANILEFGSFVLETGDIKNLGNRPRCDMSTLQELFSTERVYPTDREETEEINGFLLVDL</sequence>
<dbReference type="GO" id="GO:0016240">
    <property type="term" value="P:autophagosome membrane docking"/>
    <property type="evidence" value="ECO:0007669"/>
    <property type="project" value="TreeGrafter"/>
</dbReference>
<dbReference type="GO" id="GO:0009267">
    <property type="term" value="P:cellular response to starvation"/>
    <property type="evidence" value="ECO:0007669"/>
    <property type="project" value="TreeGrafter"/>
</dbReference>
<dbReference type="GO" id="GO:0000423">
    <property type="term" value="P:mitophagy"/>
    <property type="evidence" value="ECO:0007669"/>
    <property type="project" value="TreeGrafter"/>
</dbReference>
<dbReference type="GO" id="GO:0000045">
    <property type="term" value="P:autophagosome assembly"/>
    <property type="evidence" value="ECO:0007669"/>
    <property type="project" value="TreeGrafter"/>
</dbReference>
<keyword evidence="3" id="KW-1185">Reference proteome</keyword>
<proteinExistence type="predicted"/>